<gene>
    <name evidence="7" type="ORF">ACHAW5_007657</name>
</gene>
<dbReference type="InterPro" id="IPR001841">
    <property type="entry name" value="Znf_RING"/>
</dbReference>
<feature type="compositionally biased region" description="Basic and acidic residues" evidence="5">
    <location>
        <begin position="90"/>
        <end position="101"/>
    </location>
</feature>
<dbReference type="SUPFAM" id="SSF57850">
    <property type="entry name" value="RING/U-box"/>
    <property type="match status" value="1"/>
</dbReference>
<dbReference type="InterPro" id="IPR013083">
    <property type="entry name" value="Znf_RING/FYVE/PHD"/>
</dbReference>
<keyword evidence="8" id="KW-1185">Reference proteome</keyword>
<sequence>MLVFLVACFFCIYLCDFMCRLFCWKFCNDNDNQVEIEYELLSPERRLELDNLRSRAILRHLRRFALSLKMENMLTQPPDPVSSSSMDDDPGGREEEKHNNVDDVEMGAATPSSSLQVETPFADDNDDSEYTHVLIPCPGHAIANRHVTEEKKMRRFPSRIMFVRKSRVGQETQDSNNNGEKGQREGGVSCTKDEAGEKNGPVDEIVPEKRAVPIFCAVCLAKYEISDRVCWSSNSECSHMFHEDCMLKWLVALGRKRSKRKRFPENPSEKKLLDYDLTCPCCRQDFISRNEIIEAEENV</sequence>
<dbReference type="PANTHER" id="PTHR14155">
    <property type="entry name" value="RING FINGER DOMAIN-CONTAINING"/>
    <property type="match status" value="1"/>
</dbReference>
<keyword evidence="1" id="KW-0479">Metal-binding</keyword>
<evidence type="ECO:0000313" key="7">
    <source>
        <dbReference type="EMBL" id="KAL3767397.1"/>
    </source>
</evidence>
<evidence type="ECO:0000256" key="3">
    <source>
        <dbReference type="ARBA" id="ARBA00022833"/>
    </source>
</evidence>
<dbReference type="InterPro" id="IPR053238">
    <property type="entry name" value="RING-H2_zinc_finger"/>
</dbReference>
<proteinExistence type="predicted"/>
<dbReference type="PROSITE" id="PS50089">
    <property type="entry name" value="ZF_RING_2"/>
    <property type="match status" value="1"/>
</dbReference>
<dbReference type="AlphaFoldDB" id="A0ABD3MUP5"/>
<dbReference type="EMBL" id="JALLAZ020001705">
    <property type="protein sequence ID" value="KAL3767397.1"/>
    <property type="molecule type" value="Genomic_DNA"/>
</dbReference>
<dbReference type="CDD" id="cd16448">
    <property type="entry name" value="RING-H2"/>
    <property type="match status" value="1"/>
</dbReference>
<evidence type="ECO:0000256" key="5">
    <source>
        <dbReference type="SAM" id="MobiDB-lite"/>
    </source>
</evidence>
<dbReference type="Proteomes" id="UP001530315">
    <property type="component" value="Unassembled WGS sequence"/>
</dbReference>
<feature type="region of interest" description="Disordered" evidence="5">
    <location>
        <begin position="74"/>
        <end position="124"/>
    </location>
</feature>
<organism evidence="7 8">
    <name type="scientific">Stephanodiscus triporus</name>
    <dbReference type="NCBI Taxonomy" id="2934178"/>
    <lineage>
        <taxon>Eukaryota</taxon>
        <taxon>Sar</taxon>
        <taxon>Stramenopiles</taxon>
        <taxon>Ochrophyta</taxon>
        <taxon>Bacillariophyta</taxon>
        <taxon>Coscinodiscophyceae</taxon>
        <taxon>Thalassiosirophycidae</taxon>
        <taxon>Stephanodiscales</taxon>
        <taxon>Stephanodiscaceae</taxon>
        <taxon>Stephanodiscus</taxon>
    </lineage>
</organism>
<feature type="domain" description="RING-type" evidence="6">
    <location>
        <begin position="216"/>
        <end position="283"/>
    </location>
</feature>
<protein>
    <recommendedName>
        <fullName evidence="6">RING-type domain-containing protein</fullName>
    </recommendedName>
</protein>
<dbReference type="GO" id="GO:0008270">
    <property type="term" value="F:zinc ion binding"/>
    <property type="evidence" value="ECO:0007669"/>
    <property type="project" value="UniProtKB-KW"/>
</dbReference>
<evidence type="ECO:0000313" key="8">
    <source>
        <dbReference type="Proteomes" id="UP001530315"/>
    </source>
</evidence>
<dbReference type="Pfam" id="PF13639">
    <property type="entry name" value="zf-RING_2"/>
    <property type="match status" value="1"/>
</dbReference>
<accession>A0ABD3MUP5</accession>
<keyword evidence="2 4" id="KW-0863">Zinc-finger</keyword>
<feature type="compositionally biased region" description="Polar residues" evidence="5">
    <location>
        <begin position="169"/>
        <end position="180"/>
    </location>
</feature>
<evidence type="ECO:0000256" key="4">
    <source>
        <dbReference type="PROSITE-ProRule" id="PRU00175"/>
    </source>
</evidence>
<reference evidence="7 8" key="1">
    <citation type="submission" date="2024-10" db="EMBL/GenBank/DDBJ databases">
        <title>Updated reference genomes for cyclostephanoid diatoms.</title>
        <authorList>
            <person name="Roberts W.R."/>
            <person name="Alverson A.J."/>
        </authorList>
    </citation>
    <scope>NUCLEOTIDE SEQUENCE [LARGE SCALE GENOMIC DNA]</scope>
    <source>
        <strain evidence="7 8">AJA276-08</strain>
    </source>
</reference>
<evidence type="ECO:0000259" key="6">
    <source>
        <dbReference type="PROSITE" id="PS50089"/>
    </source>
</evidence>
<comment type="caution">
    <text evidence="7">The sequence shown here is derived from an EMBL/GenBank/DDBJ whole genome shotgun (WGS) entry which is preliminary data.</text>
</comment>
<evidence type="ECO:0000256" key="2">
    <source>
        <dbReference type="ARBA" id="ARBA00022771"/>
    </source>
</evidence>
<feature type="region of interest" description="Disordered" evidence="5">
    <location>
        <begin position="166"/>
        <end position="201"/>
    </location>
</feature>
<keyword evidence="3" id="KW-0862">Zinc</keyword>
<feature type="compositionally biased region" description="Basic and acidic residues" evidence="5">
    <location>
        <begin position="191"/>
        <end position="201"/>
    </location>
</feature>
<evidence type="ECO:0000256" key="1">
    <source>
        <dbReference type="ARBA" id="ARBA00022723"/>
    </source>
</evidence>
<dbReference type="Gene3D" id="3.30.40.10">
    <property type="entry name" value="Zinc/RING finger domain, C3HC4 (zinc finger)"/>
    <property type="match status" value="1"/>
</dbReference>
<dbReference type="PANTHER" id="PTHR14155:SF627">
    <property type="entry name" value="OS06G0192800 PROTEIN"/>
    <property type="match status" value="1"/>
</dbReference>
<name>A0ABD3MUP5_9STRA</name>